<keyword evidence="4" id="KW-1185">Reference proteome</keyword>
<reference evidence="3 4" key="1">
    <citation type="submission" date="2020-08" db="EMBL/GenBank/DDBJ databases">
        <title>Genomic Encyclopedia of Type Strains, Phase IV (KMG-IV): sequencing the most valuable type-strain genomes for metagenomic binning, comparative biology and taxonomic classification.</title>
        <authorList>
            <person name="Goeker M."/>
        </authorList>
    </citation>
    <scope>NUCLEOTIDE SEQUENCE [LARGE SCALE GENOMIC DNA]</scope>
    <source>
        <strain evidence="3 4">DSM 12252</strain>
    </source>
</reference>
<dbReference type="Proteomes" id="UP000590740">
    <property type="component" value="Unassembled WGS sequence"/>
</dbReference>
<dbReference type="AlphaFoldDB" id="A0A7W7YCE1"/>
<dbReference type="SUPFAM" id="SSF54106">
    <property type="entry name" value="LysM domain"/>
    <property type="match status" value="1"/>
</dbReference>
<protein>
    <recommendedName>
        <fullName evidence="2">LysM domain-containing protein</fullName>
    </recommendedName>
</protein>
<feature type="region of interest" description="Disordered" evidence="1">
    <location>
        <begin position="257"/>
        <end position="294"/>
    </location>
</feature>
<gene>
    <name evidence="3" type="ORF">HNQ65_003169</name>
</gene>
<dbReference type="SMART" id="SM00257">
    <property type="entry name" value="LysM"/>
    <property type="match status" value="1"/>
</dbReference>
<comment type="caution">
    <text evidence="3">The sequence shown here is derived from an EMBL/GenBank/DDBJ whole genome shotgun (WGS) entry which is preliminary data.</text>
</comment>
<dbReference type="CDD" id="cd00118">
    <property type="entry name" value="LysM"/>
    <property type="match status" value="1"/>
</dbReference>
<dbReference type="Gene3D" id="3.10.350.10">
    <property type="entry name" value="LysM domain"/>
    <property type="match status" value="1"/>
</dbReference>
<proteinExistence type="predicted"/>
<evidence type="ECO:0000259" key="2">
    <source>
        <dbReference type="PROSITE" id="PS51782"/>
    </source>
</evidence>
<accession>A0A7W7YCE1</accession>
<organism evidence="3 4">
    <name type="scientific">Prosthecobacter vanneervenii</name>
    <dbReference type="NCBI Taxonomy" id="48466"/>
    <lineage>
        <taxon>Bacteria</taxon>
        <taxon>Pseudomonadati</taxon>
        <taxon>Verrucomicrobiota</taxon>
        <taxon>Verrucomicrobiia</taxon>
        <taxon>Verrucomicrobiales</taxon>
        <taxon>Verrucomicrobiaceae</taxon>
        <taxon>Prosthecobacter</taxon>
    </lineage>
</organism>
<evidence type="ECO:0000256" key="1">
    <source>
        <dbReference type="SAM" id="MobiDB-lite"/>
    </source>
</evidence>
<name>A0A7W7YCE1_9BACT</name>
<sequence length="321" mass="35102">MAKTQIKLLIFLITVGLVAGTLAMGYWVYMNILLKESQVEHDIASMKAKDRPRIDPGVRRFEAAVELIKDGKIDEGRDALYKLRQQFPDSKTCTEAMRIIGEINMDQLFSANSSSGKKDYIVQPGDSLNLIATKQSTTIDSIIRASGLMSFNLQPGDHLTIIPMDFHLGVSVAKKQVMLLRKVGDKEYLFKVYEAKDIRLPPGTRLPVEMSILAKNSVYDGKQVNSTDANYAESEKWIAGTKAGVSIRTPPVAKAMPVEEPQPVAPAAKGKKSGSHSTASPAAMPVPAPSPSAETGIFLSREDIEELFALVRKGSKLSLVR</sequence>
<dbReference type="RefSeq" id="WP_184340524.1">
    <property type="nucleotide sequence ID" value="NZ_JACHIG010000006.1"/>
</dbReference>
<feature type="compositionally biased region" description="Low complexity" evidence="1">
    <location>
        <begin position="257"/>
        <end position="268"/>
    </location>
</feature>
<dbReference type="InterPro" id="IPR018392">
    <property type="entry name" value="LysM"/>
</dbReference>
<dbReference type="Pfam" id="PF01476">
    <property type="entry name" value="LysM"/>
    <property type="match status" value="1"/>
</dbReference>
<evidence type="ECO:0000313" key="3">
    <source>
        <dbReference type="EMBL" id="MBB5033581.1"/>
    </source>
</evidence>
<dbReference type="PROSITE" id="PS51782">
    <property type="entry name" value="LYSM"/>
    <property type="match status" value="1"/>
</dbReference>
<dbReference type="EMBL" id="JACHIG010000006">
    <property type="protein sequence ID" value="MBB5033581.1"/>
    <property type="molecule type" value="Genomic_DNA"/>
</dbReference>
<feature type="domain" description="LysM" evidence="2">
    <location>
        <begin position="118"/>
        <end position="161"/>
    </location>
</feature>
<evidence type="ECO:0000313" key="4">
    <source>
        <dbReference type="Proteomes" id="UP000590740"/>
    </source>
</evidence>
<dbReference type="InterPro" id="IPR036779">
    <property type="entry name" value="LysM_dom_sf"/>
</dbReference>